<reference evidence="6 7" key="1">
    <citation type="submission" date="2020-10" db="EMBL/GenBank/DDBJ databases">
        <title>ChiBAC.</title>
        <authorList>
            <person name="Zenner C."/>
            <person name="Hitch T.C.A."/>
            <person name="Clavel T."/>
        </authorList>
    </citation>
    <scope>NUCLEOTIDE SEQUENCE [LARGE SCALE GENOMIC DNA]</scope>
    <source>
        <strain evidence="6 7">DSM 107455</strain>
    </source>
</reference>
<feature type="domain" description="PIN" evidence="5">
    <location>
        <begin position="3"/>
        <end position="118"/>
    </location>
</feature>
<name>A0ABR9QU49_9ACTN</name>
<evidence type="ECO:0000256" key="1">
    <source>
        <dbReference type="ARBA" id="ARBA00022722"/>
    </source>
</evidence>
<evidence type="ECO:0000256" key="2">
    <source>
        <dbReference type="ARBA" id="ARBA00022723"/>
    </source>
</evidence>
<dbReference type="InterPro" id="IPR002716">
    <property type="entry name" value="PIN_dom"/>
</dbReference>
<evidence type="ECO:0000313" key="6">
    <source>
        <dbReference type="EMBL" id="MBE5024272.1"/>
    </source>
</evidence>
<sequence>MARVVLDTNIILDYLSATRERHRDAVDLLETLLSSEDKTPVILAASIKDAYYILCRHYRDEGLVRARLSDFRSLMEVAELTVPVLDTAFASDEPDLEDGVVRATAELLGAEAIVTRDASAYTGSSVPSMDARAYCAGLE</sequence>
<evidence type="ECO:0000313" key="7">
    <source>
        <dbReference type="Proteomes" id="UP001194273"/>
    </source>
</evidence>
<accession>A0ABR9QU49</accession>
<keyword evidence="7" id="KW-1185">Reference proteome</keyword>
<dbReference type="RefSeq" id="WP_193529693.1">
    <property type="nucleotide sequence ID" value="NZ_JADCJZ010000002.1"/>
</dbReference>
<dbReference type="SUPFAM" id="SSF88723">
    <property type="entry name" value="PIN domain-like"/>
    <property type="match status" value="1"/>
</dbReference>
<keyword evidence="3" id="KW-0378">Hydrolase</keyword>
<keyword evidence="2" id="KW-0479">Metal-binding</keyword>
<comment type="caution">
    <text evidence="6">The sequence shown here is derived from an EMBL/GenBank/DDBJ whole genome shotgun (WGS) entry which is preliminary data.</text>
</comment>
<proteinExistence type="predicted"/>
<evidence type="ECO:0000256" key="4">
    <source>
        <dbReference type="ARBA" id="ARBA00022842"/>
    </source>
</evidence>
<dbReference type="Proteomes" id="UP001194273">
    <property type="component" value="Unassembled WGS sequence"/>
</dbReference>
<evidence type="ECO:0000256" key="3">
    <source>
        <dbReference type="ARBA" id="ARBA00022801"/>
    </source>
</evidence>
<protein>
    <submittedName>
        <fullName evidence="6">PIN domain-containing protein</fullName>
    </submittedName>
</protein>
<gene>
    <name evidence="6" type="ORF">INF26_05320</name>
</gene>
<dbReference type="Pfam" id="PF13470">
    <property type="entry name" value="PIN_3"/>
    <property type="match status" value="1"/>
</dbReference>
<keyword evidence="4" id="KW-0460">Magnesium</keyword>
<keyword evidence="1" id="KW-0540">Nuclease</keyword>
<evidence type="ECO:0000259" key="5">
    <source>
        <dbReference type="Pfam" id="PF13470"/>
    </source>
</evidence>
<dbReference type="EMBL" id="JADCJZ010000002">
    <property type="protein sequence ID" value="MBE5024272.1"/>
    <property type="molecule type" value="Genomic_DNA"/>
</dbReference>
<organism evidence="6 7">
    <name type="scientific">Thermophilibacter gallinarum</name>
    <dbReference type="NCBI Taxonomy" id="2779357"/>
    <lineage>
        <taxon>Bacteria</taxon>
        <taxon>Bacillati</taxon>
        <taxon>Actinomycetota</taxon>
        <taxon>Coriobacteriia</taxon>
        <taxon>Coriobacteriales</taxon>
        <taxon>Atopobiaceae</taxon>
        <taxon>Thermophilibacter</taxon>
    </lineage>
</organism>
<dbReference type="Gene3D" id="3.40.50.1010">
    <property type="entry name" value="5'-nuclease"/>
    <property type="match status" value="1"/>
</dbReference>
<dbReference type="InterPro" id="IPR029060">
    <property type="entry name" value="PIN-like_dom_sf"/>
</dbReference>